<gene>
    <name evidence="6" type="ORF">LTR09_002006</name>
</gene>
<feature type="domain" description="Peptidase S9 prolyl oligopeptidase catalytic" evidence="5">
    <location>
        <begin position="597"/>
        <end position="691"/>
    </location>
</feature>
<organism evidence="6 7">
    <name type="scientific">Extremus antarcticus</name>
    <dbReference type="NCBI Taxonomy" id="702011"/>
    <lineage>
        <taxon>Eukaryota</taxon>
        <taxon>Fungi</taxon>
        <taxon>Dikarya</taxon>
        <taxon>Ascomycota</taxon>
        <taxon>Pezizomycotina</taxon>
        <taxon>Dothideomycetes</taxon>
        <taxon>Dothideomycetidae</taxon>
        <taxon>Mycosphaerellales</taxon>
        <taxon>Extremaceae</taxon>
        <taxon>Extremus</taxon>
    </lineage>
</organism>
<name>A0AAJ0LVJ5_9PEZI</name>
<dbReference type="Pfam" id="PF00326">
    <property type="entry name" value="Peptidase_S9"/>
    <property type="match status" value="1"/>
</dbReference>
<feature type="compositionally biased region" description="Polar residues" evidence="4">
    <location>
        <begin position="140"/>
        <end position="151"/>
    </location>
</feature>
<reference evidence="6" key="1">
    <citation type="submission" date="2023-04" db="EMBL/GenBank/DDBJ databases">
        <title>Black Yeasts Isolated from many extreme environments.</title>
        <authorList>
            <person name="Coleine C."/>
            <person name="Stajich J.E."/>
            <person name="Selbmann L."/>
        </authorList>
    </citation>
    <scope>NUCLEOTIDE SEQUENCE</scope>
    <source>
        <strain evidence="6">CCFEE 5312</strain>
    </source>
</reference>
<accession>A0AAJ0LVJ5</accession>
<comment type="caution">
    <text evidence="6">The sequence shown here is derived from an EMBL/GenBank/DDBJ whole genome shotgun (WGS) entry which is preliminary data.</text>
</comment>
<evidence type="ECO:0000259" key="5">
    <source>
        <dbReference type="Pfam" id="PF00326"/>
    </source>
</evidence>
<proteinExistence type="inferred from homology"/>
<dbReference type="InterPro" id="IPR029058">
    <property type="entry name" value="AB_hydrolase_fold"/>
</dbReference>
<dbReference type="Proteomes" id="UP001271007">
    <property type="component" value="Unassembled WGS sequence"/>
</dbReference>
<dbReference type="PANTHER" id="PTHR42776:SF28">
    <property type="entry name" value="GLUTAMYL ENDOPEPTIDASE, CHLOROPLASTIC-RELATED"/>
    <property type="match status" value="1"/>
</dbReference>
<dbReference type="InterPro" id="IPR001375">
    <property type="entry name" value="Peptidase_S9_cat"/>
</dbReference>
<dbReference type="GO" id="GO:0004252">
    <property type="term" value="F:serine-type endopeptidase activity"/>
    <property type="evidence" value="ECO:0007669"/>
    <property type="project" value="TreeGrafter"/>
</dbReference>
<dbReference type="PANTHER" id="PTHR42776">
    <property type="entry name" value="SERINE PEPTIDASE S9 FAMILY MEMBER"/>
    <property type="match status" value="1"/>
</dbReference>
<keyword evidence="2" id="KW-0378">Hydrolase</keyword>
<dbReference type="SUPFAM" id="SSF53474">
    <property type="entry name" value="alpha/beta-Hydrolases"/>
    <property type="match status" value="1"/>
</dbReference>
<feature type="region of interest" description="Disordered" evidence="4">
    <location>
        <begin position="126"/>
        <end position="159"/>
    </location>
</feature>
<keyword evidence="7" id="KW-1185">Reference proteome</keyword>
<evidence type="ECO:0000256" key="1">
    <source>
        <dbReference type="ARBA" id="ARBA00010040"/>
    </source>
</evidence>
<dbReference type="GO" id="GO:0006508">
    <property type="term" value="P:proteolysis"/>
    <property type="evidence" value="ECO:0007669"/>
    <property type="project" value="InterPro"/>
</dbReference>
<evidence type="ECO:0000313" key="7">
    <source>
        <dbReference type="Proteomes" id="UP001271007"/>
    </source>
</evidence>
<evidence type="ECO:0000313" key="6">
    <source>
        <dbReference type="EMBL" id="KAK3056968.1"/>
    </source>
</evidence>
<dbReference type="AlphaFoldDB" id="A0AAJ0LVJ5"/>
<dbReference type="SUPFAM" id="SSF82171">
    <property type="entry name" value="DPP6 N-terminal domain-like"/>
    <property type="match status" value="1"/>
</dbReference>
<dbReference type="Gene3D" id="3.40.50.1820">
    <property type="entry name" value="alpha/beta hydrolase"/>
    <property type="match status" value="1"/>
</dbReference>
<sequence>MGDRLLLAHWQNHPTLEQVARPYKALAGVRVDPSNRHRRGTPGGYGIRTFATSLDLVDVATKATRRVALPKDGQVPSIIWSADGNLFIFENVTPNAGAKLNAMFGKEAEFMPDQKTLLVKLVPEDLPPPPPKATVPAGPSIQQSIGEQGETSLDEGTDPLSNQRDEDLFDYFAASQLAFIDTESLKICPVGEVGRYDILEPSPNGQRLLVTTIERPYCYTTTYERFPQKVRVLTIQGLSIIGNELIASLPLADRVPIHGVETGPREFSWRANVPEMLVWAEALDGGDWNVEAQHRDKVMGLKAPWKEPREIARLEHRYRGFGWFKDPSISLLMEYDLNKSWQRFFLVNIDKPKQEHVLLWSRSMKEHYEDPGWFVSRMLPSGVDVIRKQGDIVFLSGNGSNPNGDRPFLDQCNLKTKETRRLFRSSGSCLESFVLFYKDDFKSLLTWRQSADESPHVCILTLEGRETAAKGEATSKYSRRVVTSNKDPAPIVRKIKRRLVKYARDDGVQLSFELYTPPGYVEGTRVPTILYAYPRDYAESSMAGQVTGSQATFTTLRKHMLLLLAGYAIIQNASFPVVGDPKTAYDSYLKQLTSNAKAAVDEAVKLGVADPDRIGVTGHSHGGLMTANLVTHTKLFRAGVATSGYYDMNDSAFGFQNERRTLWEAPILYRQMSPFAFAHKIKTPLLLMHGQTILYPAHLLPHRRSYTKRSVATVVLRDWLFSPTSPIGTQRTRQTSALFTRC</sequence>
<comment type="similarity">
    <text evidence="1">Belongs to the peptidase S9C family.</text>
</comment>
<evidence type="ECO:0000256" key="4">
    <source>
        <dbReference type="SAM" id="MobiDB-lite"/>
    </source>
</evidence>
<evidence type="ECO:0000256" key="3">
    <source>
        <dbReference type="ARBA" id="ARBA00032829"/>
    </source>
</evidence>
<evidence type="ECO:0000256" key="2">
    <source>
        <dbReference type="ARBA" id="ARBA00022801"/>
    </source>
</evidence>
<dbReference type="EMBL" id="JAWDJX010000004">
    <property type="protein sequence ID" value="KAK3056968.1"/>
    <property type="molecule type" value="Genomic_DNA"/>
</dbReference>
<protein>
    <recommendedName>
        <fullName evidence="3">Dipeptidyl-peptidase V</fullName>
    </recommendedName>
</protein>